<reference evidence="1 2" key="1">
    <citation type="submission" date="2020-10" db="EMBL/GenBank/DDBJ databases">
        <title>The Coptis chinensis genome and diversification of protoberbering-type alkaloids.</title>
        <authorList>
            <person name="Wang B."/>
            <person name="Shu S."/>
            <person name="Song C."/>
            <person name="Liu Y."/>
        </authorList>
    </citation>
    <scope>NUCLEOTIDE SEQUENCE [LARGE SCALE GENOMIC DNA]</scope>
    <source>
        <strain evidence="1">HL-2020</strain>
        <tissue evidence="1">Leaf</tissue>
    </source>
</reference>
<evidence type="ECO:0000313" key="2">
    <source>
        <dbReference type="Proteomes" id="UP000631114"/>
    </source>
</evidence>
<evidence type="ECO:0000313" key="1">
    <source>
        <dbReference type="EMBL" id="KAF9615141.1"/>
    </source>
</evidence>
<accession>A0A835ICQ9</accession>
<dbReference type="AlphaFoldDB" id="A0A835ICQ9"/>
<sequence length="122" mass="13844">MRAEEVFSICSPFVIRLTKAWAEDEMPNKQESTSTNAIPCIKLTLVEVSGNVLKGFKGFLSPSKSTAKYVSFLPIYDTITMKIIANTYLYNIDDAALSVPRSFNQKICCFRSYQLPHQLYVF</sequence>
<organism evidence="1 2">
    <name type="scientific">Coptis chinensis</name>
    <dbReference type="NCBI Taxonomy" id="261450"/>
    <lineage>
        <taxon>Eukaryota</taxon>
        <taxon>Viridiplantae</taxon>
        <taxon>Streptophyta</taxon>
        <taxon>Embryophyta</taxon>
        <taxon>Tracheophyta</taxon>
        <taxon>Spermatophyta</taxon>
        <taxon>Magnoliopsida</taxon>
        <taxon>Ranunculales</taxon>
        <taxon>Ranunculaceae</taxon>
        <taxon>Coptidoideae</taxon>
        <taxon>Coptis</taxon>
    </lineage>
</organism>
<protein>
    <submittedName>
        <fullName evidence="1">Uncharacterized protein</fullName>
    </submittedName>
</protein>
<proteinExistence type="predicted"/>
<name>A0A835ICQ9_9MAGN</name>
<keyword evidence="2" id="KW-1185">Reference proteome</keyword>
<comment type="caution">
    <text evidence="1">The sequence shown here is derived from an EMBL/GenBank/DDBJ whole genome shotgun (WGS) entry which is preliminary data.</text>
</comment>
<dbReference type="Proteomes" id="UP000631114">
    <property type="component" value="Unassembled WGS sequence"/>
</dbReference>
<dbReference type="EMBL" id="JADFTS010000003">
    <property type="protein sequence ID" value="KAF9615141.1"/>
    <property type="molecule type" value="Genomic_DNA"/>
</dbReference>
<gene>
    <name evidence="1" type="ORF">IFM89_022099</name>
</gene>